<name>A0A8A4TPT9_SULCO</name>
<dbReference type="GO" id="GO:0000155">
    <property type="term" value="F:phosphorelay sensor kinase activity"/>
    <property type="evidence" value="ECO:0007669"/>
    <property type="project" value="TreeGrafter"/>
</dbReference>
<feature type="coiled-coil region" evidence="5">
    <location>
        <begin position="131"/>
        <end position="169"/>
    </location>
</feature>
<dbReference type="PROSITE" id="PS50110">
    <property type="entry name" value="RESPONSE_REGULATORY"/>
    <property type="match status" value="1"/>
</dbReference>
<dbReference type="Gene3D" id="3.30.565.10">
    <property type="entry name" value="Histidine kinase-like ATPase, C-terminal domain"/>
    <property type="match status" value="1"/>
</dbReference>
<feature type="modified residue" description="4-aspartylphosphate" evidence="4">
    <location>
        <position position="61"/>
    </location>
</feature>
<gene>
    <name evidence="8" type="ORF">J3U87_03760</name>
</gene>
<dbReference type="SUPFAM" id="SSF52172">
    <property type="entry name" value="CheY-like"/>
    <property type="match status" value="1"/>
</dbReference>
<dbReference type="AlphaFoldDB" id="A0A8A4TPT9"/>
<organism evidence="8 9">
    <name type="scientific">Sulfidibacter corallicola</name>
    <dbReference type="NCBI Taxonomy" id="2818388"/>
    <lineage>
        <taxon>Bacteria</taxon>
        <taxon>Pseudomonadati</taxon>
        <taxon>Acidobacteriota</taxon>
        <taxon>Holophagae</taxon>
        <taxon>Acanthopleuribacterales</taxon>
        <taxon>Acanthopleuribacteraceae</taxon>
        <taxon>Sulfidibacter</taxon>
    </lineage>
</organism>
<reference evidence="8" key="1">
    <citation type="submission" date="2021-03" db="EMBL/GenBank/DDBJ databases">
        <title>Acanthopleuribacteraceae sp. M133.</title>
        <authorList>
            <person name="Wang G."/>
        </authorList>
    </citation>
    <scope>NUCLEOTIDE SEQUENCE</scope>
    <source>
        <strain evidence="8">M133</strain>
    </source>
</reference>
<comment type="catalytic activity">
    <reaction evidence="1">
        <text>ATP + protein L-histidine = ADP + protein N-phospho-L-histidine.</text>
        <dbReference type="EC" id="2.7.13.3"/>
    </reaction>
</comment>
<evidence type="ECO:0000256" key="1">
    <source>
        <dbReference type="ARBA" id="ARBA00000085"/>
    </source>
</evidence>
<protein>
    <recommendedName>
        <fullName evidence="2">histidine kinase</fullName>
        <ecNumber evidence="2">2.7.13.3</ecNumber>
    </recommendedName>
</protein>
<dbReference type="InterPro" id="IPR001789">
    <property type="entry name" value="Sig_transdc_resp-reg_receiver"/>
</dbReference>
<dbReference type="PANTHER" id="PTHR43547:SF2">
    <property type="entry name" value="HYBRID SIGNAL TRANSDUCTION HISTIDINE KINASE C"/>
    <property type="match status" value="1"/>
</dbReference>
<dbReference type="SMART" id="SM00387">
    <property type="entry name" value="HATPase_c"/>
    <property type="match status" value="1"/>
</dbReference>
<dbReference type="PRINTS" id="PR00344">
    <property type="entry name" value="BCTRLSENSOR"/>
</dbReference>
<keyword evidence="3 4" id="KW-0597">Phosphoprotein</keyword>
<keyword evidence="9" id="KW-1185">Reference proteome</keyword>
<evidence type="ECO:0000313" key="8">
    <source>
        <dbReference type="EMBL" id="QTD51563.1"/>
    </source>
</evidence>
<accession>A0A8A4TPT9</accession>
<dbReference type="RefSeq" id="WP_237381690.1">
    <property type="nucleotide sequence ID" value="NZ_CP071793.1"/>
</dbReference>
<feature type="domain" description="Histidine kinase" evidence="6">
    <location>
        <begin position="281"/>
        <end position="454"/>
    </location>
</feature>
<dbReference type="EMBL" id="CP071793">
    <property type="protein sequence ID" value="QTD51563.1"/>
    <property type="molecule type" value="Genomic_DNA"/>
</dbReference>
<proteinExistence type="predicted"/>
<dbReference type="Proteomes" id="UP000663929">
    <property type="component" value="Chromosome"/>
</dbReference>
<dbReference type="PROSITE" id="PS50109">
    <property type="entry name" value="HIS_KIN"/>
    <property type="match status" value="1"/>
</dbReference>
<dbReference type="InterPro" id="IPR005467">
    <property type="entry name" value="His_kinase_dom"/>
</dbReference>
<dbReference type="InterPro" id="IPR011006">
    <property type="entry name" value="CheY-like_superfamily"/>
</dbReference>
<dbReference type="PANTHER" id="PTHR43547">
    <property type="entry name" value="TWO-COMPONENT HISTIDINE KINASE"/>
    <property type="match status" value="1"/>
</dbReference>
<evidence type="ECO:0000256" key="3">
    <source>
        <dbReference type="ARBA" id="ARBA00022553"/>
    </source>
</evidence>
<evidence type="ECO:0000256" key="4">
    <source>
        <dbReference type="PROSITE-ProRule" id="PRU00169"/>
    </source>
</evidence>
<evidence type="ECO:0000313" key="9">
    <source>
        <dbReference type="Proteomes" id="UP000663929"/>
    </source>
</evidence>
<dbReference type="Pfam" id="PF00072">
    <property type="entry name" value="Response_reg"/>
    <property type="match status" value="1"/>
</dbReference>
<dbReference type="Gene3D" id="3.40.50.2300">
    <property type="match status" value="1"/>
</dbReference>
<dbReference type="InterPro" id="IPR003594">
    <property type="entry name" value="HATPase_dom"/>
</dbReference>
<evidence type="ECO:0000256" key="5">
    <source>
        <dbReference type="SAM" id="Coils"/>
    </source>
</evidence>
<dbReference type="SMART" id="SM00448">
    <property type="entry name" value="REC"/>
    <property type="match status" value="1"/>
</dbReference>
<evidence type="ECO:0000259" key="7">
    <source>
        <dbReference type="PROSITE" id="PS50110"/>
    </source>
</evidence>
<dbReference type="SUPFAM" id="SSF55874">
    <property type="entry name" value="ATPase domain of HSP90 chaperone/DNA topoisomerase II/histidine kinase"/>
    <property type="match status" value="1"/>
</dbReference>
<evidence type="ECO:0000259" key="6">
    <source>
        <dbReference type="PROSITE" id="PS50109"/>
    </source>
</evidence>
<keyword evidence="5" id="KW-0175">Coiled coil</keyword>
<sequence length="457" mass="51866">MSEESRIRRILMIEDFAEDRLIYKRYLKRKLDGQVVYRECESGAEGLAAFLEFQPDLVLLDYSLPDMDGIHVLARLGGALGRPEVPVVMLTGMGNEAIAVQALKNGAMDYLVKDNITSTALHRTVINAVEKHRLVAELDHHRQALERSNAELETRNADLRASKLELEREVAERRQVQQTLLESEKHFRKMAEFSASVIHNLGNLITNISTSVFQMRGFLESSQLKNFLMANRLIDDHLDDFERFVAVHPKGKLLPRYLLNVGDQLRREQERFGDEIEALGDRVNMMRDIIEQQQTRAKQALKSNPLDLNGMLDKVLDLHGELIENHEIEVFRHYFATRPIFANRAKSLQILINLIKNAIEAMADNLGRPRHLTLRTSDEPEGLVLLQVTDNGCGIAPDHLTNLFAYGFSTKKEGHGFGLPYCALAMKEMGGEIRAHSDGMNMGTTFSLRFRAGRRPS</sequence>
<dbReference type="InterPro" id="IPR036890">
    <property type="entry name" value="HATPase_C_sf"/>
</dbReference>
<feature type="domain" description="Response regulatory" evidence="7">
    <location>
        <begin position="9"/>
        <end position="128"/>
    </location>
</feature>
<dbReference type="KEGG" id="scor:J3U87_03760"/>
<dbReference type="InterPro" id="IPR004358">
    <property type="entry name" value="Sig_transdc_His_kin-like_C"/>
</dbReference>
<dbReference type="Pfam" id="PF02518">
    <property type="entry name" value="HATPase_c"/>
    <property type="match status" value="1"/>
</dbReference>
<evidence type="ECO:0000256" key="2">
    <source>
        <dbReference type="ARBA" id="ARBA00012438"/>
    </source>
</evidence>
<dbReference type="EC" id="2.7.13.3" evidence="2"/>